<dbReference type="PANTHER" id="PTHR42044:SF2">
    <property type="entry name" value="DUF676 DOMAIN-CONTAINING PROTEIN"/>
    <property type="match status" value="1"/>
</dbReference>
<evidence type="ECO:0000256" key="2">
    <source>
        <dbReference type="SAM" id="Phobius"/>
    </source>
</evidence>
<feature type="transmembrane region" description="Helical" evidence="2">
    <location>
        <begin position="141"/>
        <end position="158"/>
    </location>
</feature>
<feature type="region of interest" description="Disordered" evidence="1">
    <location>
        <begin position="1"/>
        <end position="22"/>
    </location>
</feature>
<feature type="transmembrane region" description="Helical" evidence="2">
    <location>
        <begin position="165"/>
        <end position="188"/>
    </location>
</feature>
<keyword evidence="4" id="KW-1185">Reference proteome</keyword>
<protein>
    <submittedName>
        <fullName evidence="3">Uncharacterized protein</fullName>
    </submittedName>
</protein>
<dbReference type="PANTHER" id="PTHR42044">
    <property type="entry name" value="DUF676 DOMAIN-CONTAINING PROTEIN-RELATED"/>
    <property type="match status" value="1"/>
</dbReference>
<dbReference type="EMBL" id="JAZHXI010000012">
    <property type="protein sequence ID" value="KAL2065393.1"/>
    <property type="molecule type" value="Genomic_DNA"/>
</dbReference>
<accession>A0ABR4C8A2</accession>
<keyword evidence="2" id="KW-0812">Transmembrane</keyword>
<evidence type="ECO:0000313" key="3">
    <source>
        <dbReference type="EMBL" id="KAL2065393.1"/>
    </source>
</evidence>
<name>A0ABR4C8A2_9HELO</name>
<proteinExistence type="predicted"/>
<keyword evidence="2" id="KW-0472">Membrane</keyword>
<reference evidence="3 4" key="1">
    <citation type="journal article" date="2024" name="Commun. Biol.">
        <title>Comparative genomic analysis of thermophilic fungi reveals convergent evolutionary adaptations and gene losses.</title>
        <authorList>
            <person name="Steindorff A.S."/>
            <person name="Aguilar-Pontes M.V."/>
            <person name="Robinson A.J."/>
            <person name="Andreopoulos B."/>
            <person name="LaButti K."/>
            <person name="Kuo A."/>
            <person name="Mondo S."/>
            <person name="Riley R."/>
            <person name="Otillar R."/>
            <person name="Haridas S."/>
            <person name="Lipzen A."/>
            <person name="Grimwood J."/>
            <person name="Schmutz J."/>
            <person name="Clum A."/>
            <person name="Reid I.D."/>
            <person name="Moisan M.C."/>
            <person name="Butler G."/>
            <person name="Nguyen T.T.M."/>
            <person name="Dewar K."/>
            <person name="Conant G."/>
            <person name="Drula E."/>
            <person name="Henrissat B."/>
            <person name="Hansel C."/>
            <person name="Singer S."/>
            <person name="Hutchinson M.I."/>
            <person name="de Vries R.P."/>
            <person name="Natvig D.O."/>
            <person name="Powell A.J."/>
            <person name="Tsang A."/>
            <person name="Grigoriev I.V."/>
        </authorList>
    </citation>
    <scope>NUCLEOTIDE SEQUENCE [LARGE SCALE GENOMIC DNA]</scope>
    <source>
        <strain evidence="3 4">CBS 494.80</strain>
    </source>
</reference>
<sequence length="487" mass="54173">MATTTRSLKHPPLHEVQQKKEKSHMIARKHTLLSPGTSNILSQSIHPGTSATTNLTSPIMNGFRTRTTGLGHFNLNQPFGHNPFINVPSDVNRNPFRLLLLDLGYVVHLRTLLIKIILPIGPLISGPLDELYPSSSNLKDLTLHTILLVTQIVLLASLPILGALFWLVPAVVPIVFIVAFWIVTWFIMRLLNGPPTTECLVGLPDGLEPVNDEHELWFFINGVATGRNWLQSNLNLLARTFQREIVGIHNTTYGFIFDLLECLIQRDLDYKSRDIRQGRAQIRAALAAPATKKLVLILHSQGGIEGSSILDWLLADMSHEVIGKLEIFTFGNAARHFNNPLVSKPTSPLIDESKGGPGERVIKHIEHYANTEDFVANYGVLSFTSPQAQPFADGNAFFGSVFTREGSGHLLNMHYLDKMFTMVNGKVDEDGNPFMNSLIPARNSRDSTSNGELKMIKDLSRLWQYRNGLKPVDKVVSPPAESNPLEN</sequence>
<feature type="transmembrane region" description="Helical" evidence="2">
    <location>
        <begin position="98"/>
        <end position="121"/>
    </location>
</feature>
<dbReference type="Proteomes" id="UP001595075">
    <property type="component" value="Unassembled WGS sequence"/>
</dbReference>
<evidence type="ECO:0000313" key="4">
    <source>
        <dbReference type="Proteomes" id="UP001595075"/>
    </source>
</evidence>
<comment type="caution">
    <text evidence="3">The sequence shown here is derived from an EMBL/GenBank/DDBJ whole genome shotgun (WGS) entry which is preliminary data.</text>
</comment>
<feature type="compositionally biased region" description="Basic and acidic residues" evidence="1">
    <location>
        <begin position="12"/>
        <end position="22"/>
    </location>
</feature>
<evidence type="ECO:0000256" key="1">
    <source>
        <dbReference type="SAM" id="MobiDB-lite"/>
    </source>
</evidence>
<gene>
    <name evidence="3" type="ORF">VTL71DRAFT_3063</name>
</gene>
<keyword evidence="2" id="KW-1133">Transmembrane helix</keyword>
<organism evidence="3 4">
    <name type="scientific">Oculimacula yallundae</name>
    <dbReference type="NCBI Taxonomy" id="86028"/>
    <lineage>
        <taxon>Eukaryota</taxon>
        <taxon>Fungi</taxon>
        <taxon>Dikarya</taxon>
        <taxon>Ascomycota</taxon>
        <taxon>Pezizomycotina</taxon>
        <taxon>Leotiomycetes</taxon>
        <taxon>Helotiales</taxon>
        <taxon>Ploettnerulaceae</taxon>
        <taxon>Oculimacula</taxon>
    </lineage>
</organism>